<reference evidence="1" key="1">
    <citation type="submission" date="2014-11" db="EMBL/GenBank/DDBJ databases">
        <authorList>
            <person name="Amaro Gonzalez C."/>
        </authorList>
    </citation>
    <scope>NUCLEOTIDE SEQUENCE</scope>
</reference>
<dbReference type="EMBL" id="GBXM01027153">
    <property type="protein sequence ID" value="JAH81424.1"/>
    <property type="molecule type" value="Transcribed_RNA"/>
</dbReference>
<organism evidence="1">
    <name type="scientific">Anguilla anguilla</name>
    <name type="common">European freshwater eel</name>
    <name type="synonym">Muraena anguilla</name>
    <dbReference type="NCBI Taxonomy" id="7936"/>
    <lineage>
        <taxon>Eukaryota</taxon>
        <taxon>Metazoa</taxon>
        <taxon>Chordata</taxon>
        <taxon>Craniata</taxon>
        <taxon>Vertebrata</taxon>
        <taxon>Euteleostomi</taxon>
        <taxon>Actinopterygii</taxon>
        <taxon>Neopterygii</taxon>
        <taxon>Teleostei</taxon>
        <taxon>Anguilliformes</taxon>
        <taxon>Anguillidae</taxon>
        <taxon>Anguilla</taxon>
    </lineage>
</organism>
<sequence>MQLFSFHIGVILLSMYICW</sequence>
<evidence type="ECO:0000313" key="1">
    <source>
        <dbReference type="EMBL" id="JAH81424.1"/>
    </source>
</evidence>
<protein>
    <submittedName>
        <fullName evidence="1">Uncharacterized protein</fullName>
    </submittedName>
</protein>
<name>A0A0E9VTH0_ANGAN</name>
<accession>A0A0E9VTH0</accession>
<dbReference type="AlphaFoldDB" id="A0A0E9VTH0"/>
<reference evidence="1" key="2">
    <citation type="journal article" date="2015" name="Fish Shellfish Immunol.">
        <title>Early steps in the European eel (Anguilla anguilla)-Vibrio vulnificus interaction in the gills: Role of the RtxA13 toxin.</title>
        <authorList>
            <person name="Callol A."/>
            <person name="Pajuelo D."/>
            <person name="Ebbesson L."/>
            <person name="Teles M."/>
            <person name="MacKenzie S."/>
            <person name="Amaro C."/>
        </authorList>
    </citation>
    <scope>NUCLEOTIDE SEQUENCE</scope>
</reference>
<proteinExistence type="predicted"/>